<proteinExistence type="predicted"/>
<dbReference type="Proteomes" id="UP001497457">
    <property type="component" value="Chromosome 34rd"/>
</dbReference>
<feature type="region of interest" description="Disordered" evidence="1">
    <location>
        <begin position="37"/>
        <end position="74"/>
    </location>
</feature>
<reference evidence="3" key="1">
    <citation type="submission" date="2024-06" db="EMBL/GenBank/DDBJ databases">
        <authorList>
            <person name="Ryan C."/>
        </authorList>
    </citation>
    <scope>NUCLEOTIDE SEQUENCE [LARGE SCALE GENOMIC DNA]</scope>
</reference>
<reference evidence="2 3" key="2">
    <citation type="submission" date="2024-10" db="EMBL/GenBank/DDBJ databases">
        <authorList>
            <person name="Ryan C."/>
        </authorList>
    </citation>
    <scope>NUCLEOTIDE SEQUENCE [LARGE SCALE GENOMIC DNA]</scope>
</reference>
<organism evidence="2 3">
    <name type="scientific">Urochloa decumbens</name>
    <dbReference type="NCBI Taxonomy" id="240449"/>
    <lineage>
        <taxon>Eukaryota</taxon>
        <taxon>Viridiplantae</taxon>
        <taxon>Streptophyta</taxon>
        <taxon>Embryophyta</taxon>
        <taxon>Tracheophyta</taxon>
        <taxon>Spermatophyta</taxon>
        <taxon>Magnoliopsida</taxon>
        <taxon>Liliopsida</taxon>
        <taxon>Poales</taxon>
        <taxon>Poaceae</taxon>
        <taxon>PACMAD clade</taxon>
        <taxon>Panicoideae</taxon>
        <taxon>Panicodae</taxon>
        <taxon>Paniceae</taxon>
        <taxon>Melinidinae</taxon>
        <taxon>Urochloa</taxon>
    </lineage>
</organism>
<dbReference type="Pfam" id="PF07893">
    <property type="entry name" value="DUF1668"/>
    <property type="match status" value="1"/>
</dbReference>
<evidence type="ECO:0000256" key="1">
    <source>
        <dbReference type="SAM" id="MobiDB-lite"/>
    </source>
</evidence>
<sequence length="412" mass="45601">MGGLSRRFLNLIMDKRIHGVRSLRCIDITRQQFFNITKPAESPDGKGSVSEGPQDAPTSRETPAVAGGQGNKQVAGDSLNMEKIWLPSPSFSIRGSTSDLSDQLMHFFPITDRRVVCVDQLGRGVLLEADTGNVVMMPPLHKPKLMPISLSVLSPDLDDHDHDGGIRSNLFVMERILKPEPSSMEPTYQFEAFVYRKPALTYFSKSWQCQLLPSLPYVHNTKQWHSFPQISSYAVVNGGSEICISVEGLGTYCLNTTSYTWTEVGKWTLPFNGKVEYVPELKLWFGISASDQTLAAADLSAMDSQPQLLGRWKELDLPEEWKECKDSQLINLESGKFCIARFLHTSTPKGDTGDELIDQNLDVLTGVDVALHAHCSNANANKGSGRVELKFSSHKSRCYKSNSSNGTISAVL</sequence>
<dbReference type="EMBL" id="OZ075144">
    <property type="protein sequence ID" value="CAL5044458.1"/>
    <property type="molecule type" value="Genomic_DNA"/>
</dbReference>
<protein>
    <submittedName>
        <fullName evidence="2">Uncharacterized protein</fullName>
    </submittedName>
</protein>
<evidence type="ECO:0000313" key="2">
    <source>
        <dbReference type="EMBL" id="CAL5044458.1"/>
    </source>
</evidence>
<dbReference type="AlphaFoldDB" id="A0ABC9DRW6"/>
<gene>
    <name evidence="2" type="ORF">URODEC1_LOCUS88298</name>
</gene>
<evidence type="ECO:0000313" key="3">
    <source>
        <dbReference type="Proteomes" id="UP001497457"/>
    </source>
</evidence>
<dbReference type="InterPro" id="IPR012871">
    <property type="entry name" value="DUF1668_ORYSA"/>
</dbReference>
<dbReference type="PANTHER" id="PTHR33085">
    <property type="entry name" value="OS12G0113100 PROTEIN-RELATED"/>
    <property type="match status" value="1"/>
</dbReference>
<dbReference type="PANTHER" id="PTHR33085:SF145">
    <property type="entry name" value="OS05G0302200 PROTEIN"/>
    <property type="match status" value="1"/>
</dbReference>
<accession>A0ABC9DRW6</accession>
<name>A0ABC9DRW6_9POAL</name>
<keyword evidence="3" id="KW-1185">Reference proteome</keyword>